<dbReference type="Proteomes" id="UP000507954">
    <property type="component" value="Unassembled WGS sequence"/>
</dbReference>
<gene>
    <name evidence="1" type="ORF">EMEDMD4_470080</name>
</gene>
<proteinExistence type="predicted"/>
<name>A0A508WZR1_9HYPH</name>
<organism evidence="1">
    <name type="scientific">Sinorhizobium medicae</name>
    <dbReference type="NCBI Taxonomy" id="110321"/>
    <lineage>
        <taxon>Bacteria</taxon>
        <taxon>Pseudomonadati</taxon>
        <taxon>Pseudomonadota</taxon>
        <taxon>Alphaproteobacteria</taxon>
        <taxon>Hyphomicrobiales</taxon>
        <taxon>Rhizobiaceae</taxon>
        <taxon>Sinorhizobium/Ensifer group</taxon>
        <taxon>Sinorhizobium</taxon>
    </lineage>
</organism>
<accession>A0A508WZR1</accession>
<evidence type="ECO:0000313" key="1">
    <source>
        <dbReference type="EMBL" id="VTZ63028.1"/>
    </source>
</evidence>
<sequence length="38" mass="4070">MTVVAGIMKEPLLPFLLLVAIAKSARHLVVGPVTLNWA</sequence>
<protein>
    <submittedName>
        <fullName evidence="1">Membrane protein-like protein</fullName>
    </submittedName>
</protein>
<dbReference type="EMBL" id="CABFNB010000114">
    <property type="protein sequence ID" value="VTZ63028.1"/>
    <property type="molecule type" value="Genomic_DNA"/>
</dbReference>
<reference evidence="1" key="1">
    <citation type="submission" date="2019-06" db="EMBL/GenBank/DDBJ databases">
        <authorList>
            <person name="Le Quere A."/>
            <person name="Colella S."/>
        </authorList>
    </citation>
    <scope>NUCLEOTIDE SEQUENCE</scope>
    <source>
        <strain evidence="1">EmedicaeMD41</strain>
    </source>
</reference>
<dbReference type="AlphaFoldDB" id="A0A508WZR1"/>